<dbReference type="SUPFAM" id="SSF64356">
    <property type="entry name" value="SNARE-like"/>
    <property type="match status" value="1"/>
</dbReference>
<comment type="subcellular location">
    <subcellularLocation>
        <location evidence="1">Endomembrane system</location>
    </subcellularLocation>
</comment>
<dbReference type="Pfam" id="PF01217">
    <property type="entry name" value="Clat_adaptor_s"/>
    <property type="match status" value="1"/>
</dbReference>
<keyword evidence="4" id="KW-0653">Protein transport</keyword>
<feature type="domain" description="AP complex mu/sigma subunit" evidence="6">
    <location>
        <begin position="1"/>
        <end position="124"/>
    </location>
</feature>
<keyword evidence="5" id="KW-0472">Membrane</keyword>
<dbReference type="PANTHER" id="PTHR11753">
    <property type="entry name" value="ADAPTOR COMPLEXES SMALL SUBUNIT FAMILY"/>
    <property type="match status" value="1"/>
</dbReference>
<evidence type="ECO:0000256" key="4">
    <source>
        <dbReference type="ARBA" id="ARBA00022927"/>
    </source>
</evidence>
<evidence type="ECO:0000256" key="2">
    <source>
        <dbReference type="ARBA" id="ARBA00006972"/>
    </source>
</evidence>
<comment type="similarity">
    <text evidence="2">Belongs to the adaptor complexes small subunit family.</text>
</comment>
<dbReference type="InterPro" id="IPR011012">
    <property type="entry name" value="Longin-like_dom_sf"/>
</dbReference>
<dbReference type="GO" id="GO:0012505">
    <property type="term" value="C:endomembrane system"/>
    <property type="evidence" value="ECO:0007669"/>
    <property type="project" value="UniProtKB-SubCell"/>
</dbReference>
<dbReference type="Proteomes" id="UP000282876">
    <property type="component" value="Unassembled WGS sequence"/>
</dbReference>
<dbReference type="InterPro" id="IPR016635">
    <property type="entry name" value="AP_complex_ssu"/>
</dbReference>
<dbReference type="VEuPathDB" id="MicrosporidiaDB:TUBRATIS_007770"/>
<keyword evidence="8" id="KW-1185">Reference proteome</keyword>
<evidence type="ECO:0000313" key="8">
    <source>
        <dbReference type="Proteomes" id="UP000282876"/>
    </source>
</evidence>
<dbReference type="EMBL" id="RCSS01000157">
    <property type="protein sequence ID" value="RVD92707.1"/>
    <property type="molecule type" value="Genomic_DNA"/>
</dbReference>
<evidence type="ECO:0000313" key="7">
    <source>
        <dbReference type="EMBL" id="RVD92707.1"/>
    </source>
</evidence>
<dbReference type="InterPro" id="IPR022775">
    <property type="entry name" value="AP_mu_sigma_su"/>
</dbReference>
<organism evidence="7 8">
    <name type="scientific">Tubulinosema ratisbonensis</name>
    <dbReference type="NCBI Taxonomy" id="291195"/>
    <lineage>
        <taxon>Eukaryota</taxon>
        <taxon>Fungi</taxon>
        <taxon>Fungi incertae sedis</taxon>
        <taxon>Microsporidia</taxon>
        <taxon>Tubulinosematoidea</taxon>
        <taxon>Tubulinosematidae</taxon>
        <taxon>Tubulinosema</taxon>
    </lineage>
</organism>
<dbReference type="Gene3D" id="3.30.450.60">
    <property type="match status" value="1"/>
</dbReference>
<evidence type="ECO:0000259" key="6">
    <source>
        <dbReference type="Pfam" id="PF01217"/>
    </source>
</evidence>
<accession>A0A437ANV6</accession>
<evidence type="ECO:0000256" key="5">
    <source>
        <dbReference type="ARBA" id="ARBA00023136"/>
    </source>
</evidence>
<name>A0A437ANV6_9MICR</name>
<protein>
    <submittedName>
        <fullName evidence="7">Adaptin small subunit</fullName>
    </submittedName>
</protein>
<dbReference type="STRING" id="291195.A0A437ANV6"/>
<keyword evidence="3" id="KW-0813">Transport</keyword>
<dbReference type="OrthoDB" id="2186857at2759"/>
<sequence length="127" mass="15072">MIYAVICFNIDGQIRFKREYKPTNLDLVKKCYTGKYLFIKYLDNYNVVYHRFGNLVVCMCVDKNENLLNIGSFINRIMNVFDLLFTDLCELNLVYSLNLVYKVLDRFILDGKMLEVDPIKIAKEFKK</sequence>
<dbReference type="GO" id="GO:0015031">
    <property type="term" value="P:protein transport"/>
    <property type="evidence" value="ECO:0007669"/>
    <property type="project" value="UniProtKB-KW"/>
</dbReference>
<evidence type="ECO:0000256" key="1">
    <source>
        <dbReference type="ARBA" id="ARBA00004308"/>
    </source>
</evidence>
<gene>
    <name evidence="7" type="ORF">TUBRATIS_007770</name>
</gene>
<comment type="caution">
    <text evidence="7">The sequence shown here is derived from an EMBL/GenBank/DDBJ whole genome shotgun (WGS) entry which is preliminary data.</text>
</comment>
<dbReference type="AlphaFoldDB" id="A0A437ANV6"/>
<proteinExistence type="inferred from homology"/>
<evidence type="ECO:0000256" key="3">
    <source>
        <dbReference type="ARBA" id="ARBA00022448"/>
    </source>
</evidence>
<reference evidence="7 8" key="1">
    <citation type="submission" date="2018-10" db="EMBL/GenBank/DDBJ databases">
        <title>Draft genome sequence of the microsporidian Tubulinosema ratisbonensis.</title>
        <authorList>
            <person name="Polonais V."/>
            <person name="Peyretaillade E."/>
            <person name="Niehus S."/>
            <person name="Wawrzyniak I."/>
            <person name="Franchet A."/>
            <person name="Gaspin C."/>
            <person name="Reichstadt M."/>
            <person name="Belser C."/>
            <person name="Labadie K."/>
            <person name="Delbac F."/>
            <person name="Ferrandon D."/>
        </authorList>
    </citation>
    <scope>NUCLEOTIDE SEQUENCE [LARGE SCALE GENOMIC DNA]</scope>
    <source>
        <strain evidence="7 8">Franzen</strain>
    </source>
</reference>